<dbReference type="SUPFAM" id="SSF53098">
    <property type="entry name" value="Ribonuclease H-like"/>
    <property type="match status" value="1"/>
</dbReference>
<dbReference type="InterPro" id="IPR002782">
    <property type="entry name" value="Mut7-C_RNAse_dom"/>
</dbReference>
<dbReference type="CDD" id="cd06146">
    <property type="entry name" value="mut-7_like_exo"/>
    <property type="match status" value="1"/>
</dbReference>
<dbReference type="InterPro" id="IPR052408">
    <property type="entry name" value="Exonuclease_MUT-7-like"/>
</dbReference>
<dbReference type="OrthoDB" id="10261556at2759"/>
<keyword evidence="2" id="KW-1185">Reference proteome</keyword>
<dbReference type="GeneID" id="104604727"/>
<protein>
    <submittedName>
        <fullName evidence="3">Uncharacterized protein LOC104604727</fullName>
    </submittedName>
</protein>
<dbReference type="InterPro" id="IPR036397">
    <property type="entry name" value="RNaseH_sf"/>
</dbReference>
<dbReference type="RefSeq" id="XP_010267519.1">
    <property type="nucleotide sequence ID" value="XM_010269217.2"/>
</dbReference>
<dbReference type="InterPro" id="IPR002562">
    <property type="entry name" value="3'-5'_exonuclease_dom"/>
</dbReference>
<dbReference type="GO" id="GO:0003676">
    <property type="term" value="F:nucleic acid binding"/>
    <property type="evidence" value="ECO:0007669"/>
    <property type="project" value="InterPro"/>
</dbReference>
<evidence type="ECO:0000313" key="3">
    <source>
        <dbReference type="RefSeq" id="XP_010267519.1"/>
    </source>
</evidence>
<dbReference type="OMA" id="NIEFWQC"/>
<dbReference type="SMART" id="SM00474">
    <property type="entry name" value="35EXOc"/>
    <property type="match status" value="1"/>
</dbReference>
<dbReference type="PANTHER" id="PTHR47765:SF2">
    <property type="entry name" value="EXONUCLEASE MUT-7 HOMOLOG"/>
    <property type="match status" value="1"/>
</dbReference>
<feature type="compositionally biased region" description="Basic residues" evidence="1">
    <location>
        <begin position="311"/>
        <end position="322"/>
    </location>
</feature>
<dbReference type="Pfam" id="PF01612">
    <property type="entry name" value="DNA_pol_A_exo1"/>
    <property type="match status" value="1"/>
</dbReference>
<organism evidence="2 3">
    <name type="scientific">Nelumbo nucifera</name>
    <name type="common">Sacred lotus</name>
    <dbReference type="NCBI Taxonomy" id="4432"/>
    <lineage>
        <taxon>Eukaryota</taxon>
        <taxon>Viridiplantae</taxon>
        <taxon>Streptophyta</taxon>
        <taxon>Embryophyta</taxon>
        <taxon>Tracheophyta</taxon>
        <taxon>Spermatophyta</taxon>
        <taxon>Magnoliopsida</taxon>
        <taxon>Proteales</taxon>
        <taxon>Nelumbonaceae</taxon>
        <taxon>Nelumbo</taxon>
    </lineage>
</organism>
<dbReference type="FunCoup" id="A0A1U8AW80">
    <property type="interactions" value="502"/>
</dbReference>
<name>A0A1U8AW80_NELNU</name>
<dbReference type="AlphaFoldDB" id="A0A1U8AW80"/>
<dbReference type="KEGG" id="nnu:104604727"/>
<evidence type="ECO:0000256" key="1">
    <source>
        <dbReference type="SAM" id="MobiDB-lite"/>
    </source>
</evidence>
<dbReference type="GO" id="GO:0006139">
    <property type="term" value="P:nucleobase-containing compound metabolic process"/>
    <property type="evidence" value="ECO:0007669"/>
    <property type="project" value="InterPro"/>
</dbReference>
<gene>
    <name evidence="3" type="primary">LOC104604727</name>
</gene>
<evidence type="ECO:0000313" key="2">
    <source>
        <dbReference type="Proteomes" id="UP000189703"/>
    </source>
</evidence>
<proteinExistence type="predicted"/>
<sequence length="519" mass="59208">MDPKRPKPLKIHFVSSTDSPEFNRLNWALNRSSVIGLDAEWKPIRTQQSSFPTVSLLQIACRINDDGAEETNSLVFLLDLLALPLPSVWELLRDMFVSPDILKLGFRFKQDLIYLSSTFNSHGCATGFDRVEPFLDITSIYHYLQHKQPGKKLPKETKSLAAICEEVLGVSLSKELQCSDWSCRPLTEEQKLYAAADAYYLLEIFDVFQGSVVEGSSLHNITELRYPNTALGLKEVLQKPDVVDNVLRTNFREASDIIRSIAISEIHLQNHTAVASISRSCNTNPLDESLSKIVRKYGEKILLKDSERKPRMTRKKGKRHSRSNLSCRDKRVENNSDWQGPPPWDISLGGDGCPKFLCDVMVEGLAKHLRCVGIDAATPASKKPEPRQLIDQAYKEKRVLLTRDTKLLRHGYLIKNQIYRVNSLLKNEQLLEVIETFQLKISEDQLMSRCTKCNGRFIQKPLTTEEAIAAAKGFQVIPSCLFDRNLEFWQCTDCNQLYWEGTQYHNAVQKFINICKLNE</sequence>
<dbReference type="Pfam" id="PF01927">
    <property type="entry name" value="Mut7-C"/>
    <property type="match status" value="1"/>
</dbReference>
<dbReference type="InterPro" id="IPR012337">
    <property type="entry name" value="RNaseH-like_sf"/>
</dbReference>
<dbReference type="InterPro" id="IPR037432">
    <property type="entry name" value="Mut-7_DEDDy_dom"/>
</dbReference>
<dbReference type="STRING" id="4432.A0A1U8AW80"/>
<dbReference type="Proteomes" id="UP000189703">
    <property type="component" value="Unplaced"/>
</dbReference>
<dbReference type="eggNOG" id="KOG2207">
    <property type="taxonomic scope" value="Eukaryota"/>
</dbReference>
<reference evidence="3" key="1">
    <citation type="submission" date="2025-08" db="UniProtKB">
        <authorList>
            <consortium name="RefSeq"/>
        </authorList>
    </citation>
    <scope>IDENTIFICATION</scope>
</reference>
<dbReference type="Gene3D" id="3.30.420.10">
    <property type="entry name" value="Ribonuclease H-like superfamily/Ribonuclease H"/>
    <property type="match status" value="1"/>
</dbReference>
<dbReference type="PANTHER" id="PTHR47765">
    <property type="entry name" value="3'-5' EXONUCLEASE DOMAIN-CONTAINING PROTEIN"/>
    <property type="match status" value="1"/>
</dbReference>
<feature type="region of interest" description="Disordered" evidence="1">
    <location>
        <begin position="305"/>
        <end position="343"/>
    </location>
</feature>
<dbReference type="GO" id="GO:0008408">
    <property type="term" value="F:3'-5' exonuclease activity"/>
    <property type="evidence" value="ECO:0007669"/>
    <property type="project" value="InterPro"/>
</dbReference>
<accession>A0A1U8AW80</accession>